<comment type="caution">
    <text evidence="2">The sequence shown here is derived from an EMBL/GenBank/DDBJ whole genome shotgun (WGS) entry which is preliminary data.</text>
</comment>
<keyword evidence="1" id="KW-0732">Signal</keyword>
<feature type="signal peptide" evidence="1">
    <location>
        <begin position="1"/>
        <end position="19"/>
    </location>
</feature>
<gene>
    <name evidence="2" type="ORF">DFH08DRAFT_810390</name>
</gene>
<protein>
    <submittedName>
        <fullName evidence="2">Uncharacterized protein</fullName>
    </submittedName>
</protein>
<keyword evidence="3" id="KW-1185">Reference proteome</keyword>
<evidence type="ECO:0000313" key="3">
    <source>
        <dbReference type="Proteomes" id="UP001218218"/>
    </source>
</evidence>
<evidence type="ECO:0000256" key="1">
    <source>
        <dbReference type="SAM" id="SignalP"/>
    </source>
</evidence>
<evidence type="ECO:0000313" key="2">
    <source>
        <dbReference type="EMBL" id="KAJ7343847.1"/>
    </source>
</evidence>
<proteinExistence type="predicted"/>
<organism evidence="2 3">
    <name type="scientific">Mycena albidolilacea</name>
    <dbReference type="NCBI Taxonomy" id="1033008"/>
    <lineage>
        <taxon>Eukaryota</taxon>
        <taxon>Fungi</taxon>
        <taxon>Dikarya</taxon>
        <taxon>Basidiomycota</taxon>
        <taxon>Agaricomycotina</taxon>
        <taxon>Agaricomycetes</taxon>
        <taxon>Agaricomycetidae</taxon>
        <taxon>Agaricales</taxon>
        <taxon>Marasmiineae</taxon>
        <taxon>Mycenaceae</taxon>
        <taxon>Mycena</taxon>
    </lineage>
</organism>
<dbReference type="AlphaFoldDB" id="A0AAD6ZXZ6"/>
<dbReference type="Proteomes" id="UP001218218">
    <property type="component" value="Unassembled WGS sequence"/>
</dbReference>
<reference evidence="2" key="1">
    <citation type="submission" date="2023-03" db="EMBL/GenBank/DDBJ databases">
        <title>Massive genome expansion in bonnet fungi (Mycena s.s.) driven by repeated elements and novel gene families across ecological guilds.</title>
        <authorList>
            <consortium name="Lawrence Berkeley National Laboratory"/>
            <person name="Harder C.B."/>
            <person name="Miyauchi S."/>
            <person name="Viragh M."/>
            <person name="Kuo A."/>
            <person name="Thoen E."/>
            <person name="Andreopoulos B."/>
            <person name="Lu D."/>
            <person name="Skrede I."/>
            <person name="Drula E."/>
            <person name="Henrissat B."/>
            <person name="Morin E."/>
            <person name="Kohler A."/>
            <person name="Barry K."/>
            <person name="LaButti K."/>
            <person name="Morin E."/>
            <person name="Salamov A."/>
            <person name="Lipzen A."/>
            <person name="Mereny Z."/>
            <person name="Hegedus B."/>
            <person name="Baldrian P."/>
            <person name="Stursova M."/>
            <person name="Weitz H."/>
            <person name="Taylor A."/>
            <person name="Grigoriev I.V."/>
            <person name="Nagy L.G."/>
            <person name="Martin F."/>
            <person name="Kauserud H."/>
        </authorList>
    </citation>
    <scope>NUCLEOTIDE SEQUENCE</scope>
    <source>
        <strain evidence="2">CBHHK002</strain>
    </source>
</reference>
<feature type="chain" id="PRO_5042213837" evidence="1">
    <location>
        <begin position="20"/>
        <end position="232"/>
    </location>
</feature>
<name>A0AAD6ZXZ6_9AGAR</name>
<dbReference type="EMBL" id="JARIHO010000022">
    <property type="protein sequence ID" value="KAJ7343847.1"/>
    <property type="molecule type" value="Genomic_DNA"/>
</dbReference>
<sequence length="232" mass="25982">MRFISIISVSSALMWAAYASPVPHASPLTKEALDRKSTPPGSCPGNPHKCIKRDVFDEIDLAAAREITARDENDNDNDIEARGGSGTRLKPVARCTTRLADHGIVNPERDDVQIFEHSTFVLLRHSIPISRALNSDCKKTERKHGFVYKICRAPSPLIRQDQFLNQPMELRKRIVLLGGLANFDSATEEASGAQTQRMRICRDARAGSDVARNETWIRQVEYKTHLTLPTHL</sequence>
<accession>A0AAD6ZXZ6</accession>